<dbReference type="PANTHER" id="PTHR43280:SF27">
    <property type="entry name" value="TRANSCRIPTIONAL REGULATOR MTLR"/>
    <property type="match status" value="1"/>
</dbReference>
<reference evidence="5 6" key="1">
    <citation type="journal article" date="2019" name="Int. J. Syst. Evol. Microbiol.">
        <title>The Global Catalogue of Microorganisms (GCM) 10K type strain sequencing project: providing services to taxonomists for standard genome sequencing and annotation.</title>
        <authorList>
            <consortium name="The Broad Institute Genomics Platform"/>
            <consortium name="The Broad Institute Genome Sequencing Center for Infectious Disease"/>
            <person name="Wu L."/>
            <person name="Ma J."/>
        </authorList>
    </citation>
    <scope>NUCLEOTIDE SEQUENCE [LARGE SCALE GENOMIC DNA]</scope>
    <source>
        <strain evidence="5 6">JCM 15608</strain>
    </source>
</reference>
<keyword evidence="2" id="KW-0238">DNA-binding</keyword>
<dbReference type="RefSeq" id="WP_215980488.1">
    <property type="nucleotide sequence ID" value="NZ_BAAAFA010000001.1"/>
</dbReference>
<dbReference type="PROSITE" id="PS01124">
    <property type="entry name" value="HTH_ARAC_FAMILY_2"/>
    <property type="match status" value="1"/>
</dbReference>
<name>A0ABN1L3L9_9GAMM</name>
<dbReference type="EMBL" id="BAAAFA010000001">
    <property type="protein sequence ID" value="GAA0812296.1"/>
    <property type="molecule type" value="Genomic_DNA"/>
</dbReference>
<protein>
    <submittedName>
        <fullName evidence="5">AraC family transcriptional regulator</fullName>
    </submittedName>
</protein>
<organism evidence="5 6">
    <name type="scientific">Colwellia asteriadis</name>
    <dbReference type="NCBI Taxonomy" id="517723"/>
    <lineage>
        <taxon>Bacteria</taxon>
        <taxon>Pseudomonadati</taxon>
        <taxon>Pseudomonadota</taxon>
        <taxon>Gammaproteobacteria</taxon>
        <taxon>Alteromonadales</taxon>
        <taxon>Colwelliaceae</taxon>
        <taxon>Colwellia</taxon>
    </lineage>
</organism>
<dbReference type="InterPro" id="IPR018062">
    <property type="entry name" value="HTH_AraC-typ_CS"/>
</dbReference>
<evidence type="ECO:0000256" key="3">
    <source>
        <dbReference type="ARBA" id="ARBA00023163"/>
    </source>
</evidence>
<evidence type="ECO:0000256" key="2">
    <source>
        <dbReference type="ARBA" id="ARBA00023125"/>
    </source>
</evidence>
<evidence type="ECO:0000256" key="1">
    <source>
        <dbReference type="ARBA" id="ARBA00023015"/>
    </source>
</evidence>
<dbReference type="InterPro" id="IPR018060">
    <property type="entry name" value="HTH_AraC"/>
</dbReference>
<keyword evidence="3" id="KW-0804">Transcription</keyword>
<evidence type="ECO:0000259" key="4">
    <source>
        <dbReference type="PROSITE" id="PS01124"/>
    </source>
</evidence>
<keyword evidence="1" id="KW-0805">Transcription regulation</keyword>
<dbReference type="Proteomes" id="UP001500021">
    <property type="component" value="Unassembled WGS sequence"/>
</dbReference>
<dbReference type="InterPro" id="IPR003313">
    <property type="entry name" value="AraC-bd"/>
</dbReference>
<sequence length="289" mass="33508">MKAICGKMIPSEGCSWWFEKFSFNKIEFNWHYHSEYEICLTLNSQGSKHIGDHMSHYSDADLVLLGPNLPHSWQVKSYDETKPLIVYVAQIPAQWLNEQVSKNPELQLLSTMLKLSMRGLEFSQEVTKKSLAIFEAMEGAEPIERYILLLKLLNLMVKDESYRVLSSSFFTFGDKTDISVDKLDKVISYIYQRYTEPLCADELARLAHMSTNHFHRFFKQRTEQTLNQFINQLRIGKACKLLVNTNALISVISDQCGFNNISNFNRRFRMIKGNTPKEFRNSIKAPSPL</sequence>
<dbReference type="SMART" id="SM00342">
    <property type="entry name" value="HTH_ARAC"/>
    <property type="match status" value="1"/>
</dbReference>
<keyword evidence="6" id="KW-1185">Reference proteome</keyword>
<accession>A0ABN1L3L9</accession>
<dbReference type="Pfam" id="PF02311">
    <property type="entry name" value="AraC_binding"/>
    <property type="match status" value="1"/>
</dbReference>
<gene>
    <name evidence="5" type="ORF">GCM10009111_06070</name>
</gene>
<evidence type="ECO:0000313" key="5">
    <source>
        <dbReference type="EMBL" id="GAA0812296.1"/>
    </source>
</evidence>
<dbReference type="PROSITE" id="PS00041">
    <property type="entry name" value="HTH_ARAC_FAMILY_1"/>
    <property type="match status" value="1"/>
</dbReference>
<comment type="caution">
    <text evidence="5">The sequence shown here is derived from an EMBL/GenBank/DDBJ whole genome shotgun (WGS) entry which is preliminary data.</text>
</comment>
<proteinExistence type="predicted"/>
<feature type="domain" description="HTH araC/xylS-type" evidence="4">
    <location>
        <begin position="184"/>
        <end position="282"/>
    </location>
</feature>
<evidence type="ECO:0000313" key="6">
    <source>
        <dbReference type="Proteomes" id="UP001500021"/>
    </source>
</evidence>
<dbReference type="PANTHER" id="PTHR43280">
    <property type="entry name" value="ARAC-FAMILY TRANSCRIPTIONAL REGULATOR"/>
    <property type="match status" value="1"/>
</dbReference>
<dbReference type="Pfam" id="PF12833">
    <property type="entry name" value="HTH_18"/>
    <property type="match status" value="1"/>
</dbReference>